<keyword evidence="6" id="KW-1185">Reference proteome</keyword>
<feature type="chain" id="PRO_5046918551" evidence="4">
    <location>
        <begin position="25"/>
        <end position="224"/>
    </location>
</feature>
<dbReference type="RefSeq" id="WP_243536339.1">
    <property type="nucleotide sequence ID" value="NZ_CP093442.1"/>
</dbReference>
<proteinExistence type="predicted"/>
<dbReference type="InterPro" id="IPR004978">
    <property type="entry name" value="Stanniocalcin"/>
</dbReference>
<keyword evidence="2" id="KW-1015">Disulfide bond</keyword>
<dbReference type="PANTHER" id="PTHR11245">
    <property type="entry name" value="STANNIOCALCIN"/>
    <property type="match status" value="1"/>
</dbReference>
<dbReference type="PANTHER" id="PTHR11245:SF6">
    <property type="entry name" value="DUF19 DOMAIN-CONTAINING PROTEIN"/>
    <property type="match status" value="1"/>
</dbReference>
<keyword evidence="3" id="KW-0175">Coiled coil</keyword>
<feature type="coiled-coil region" evidence="3">
    <location>
        <begin position="196"/>
        <end position="223"/>
    </location>
</feature>
<dbReference type="Proteomes" id="UP000830116">
    <property type="component" value="Chromosome"/>
</dbReference>
<name>A0ABY4CA85_9BACT</name>
<evidence type="ECO:0000256" key="1">
    <source>
        <dbReference type="ARBA" id="ARBA00022702"/>
    </source>
</evidence>
<keyword evidence="4" id="KW-0732">Signal</keyword>
<evidence type="ECO:0000313" key="6">
    <source>
        <dbReference type="Proteomes" id="UP000830116"/>
    </source>
</evidence>
<evidence type="ECO:0000313" key="5">
    <source>
        <dbReference type="EMBL" id="UOF00418.1"/>
    </source>
</evidence>
<dbReference type="EMBL" id="CP093442">
    <property type="protein sequence ID" value="UOF00418.1"/>
    <property type="molecule type" value="Genomic_DNA"/>
</dbReference>
<keyword evidence="1" id="KW-0372">Hormone</keyword>
<sequence>MNSIKNYGSLIMFLWVFLSAAAAAGDACRTPSPKQCGFYRSCVETKYNCGGQGYPIAYGEKYCERFLSLTYKDLSLKGIQWRDATLVCLQNQISNLLYSSNNVRTCGDLKAFAFDTHAGCYTQKGNSICDLSYDEMTTIGNTVDVGDVMTINGVSQIFSVLKTCYSPWKKELVLLRSKQAALKSNVMVFSMNHYGDERNVKELEKIEIQIHQLEKKMELINEVP</sequence>
<protein>
    <submittedName>
        <fullName evidence="5">Uncharacterized protein</fullName>
    </submittedName>
</protein>
<gene>
    <name evidence="5" type="ORF">MNR06_11990</name>
</gene>
<reference evidence="5" key="1">
    <citation type="submission" date="2022-03" db="EMBL/GenBank/DDBJ databases">
        <title>Genome Identification and Characterization of new species Bdellovibrio reynosense LBG001 sp. nov. from a Mexico soil sample.</title>
        <authorList>
            <person name="Camilli A."/>
            <person name="Ajao Y."/>
            <person name="Guo X."/>
        </authorList>
    </citation>
    <scope>NUCLEOTIDE SEQUENCE</scope>
    <source>
        <strain evidence="5">LBG001</strain>
    </source>
</reference>
<organism evidence="5 6">
    <name type="scientific">Bdellovibrio reynosensis</name>
    <dbReference type="NCBI Taxonomy" id="2835041"/>
    <lineage>
        <taxon>Bacteria</taxon>
        <taxon>Pseudomonadati</taxon>
        <taxon>Bdellovibrionota</taxon>
        <taxon>Bdellovibrionia</taxon>
        <taxon>Bdellovibrionales</taxon>
        <taxon>Pseudobdellovibrionaceae</taxon>
        <taxon>Bdellovibrio</taxon>
    </lineage>
</organism>
<feature type="signal peptide" evidence="4">
    <location>
        <begin position="1"/>
        <end position="24"/>
    </location>
</feature>
<evidence type="ECO:0000256" key="3">
    <source>
        <dbReference type="SAM" id="Coils"/>
    </source>
</evidence>
<evidence type="ECO:0000256" key="4">
    <source>
        <dbReference type="SAM" id="SignalP"/>
    </source>
</evidence>
<accession>A0ABY4CA85</accession>
<evidence type="ECO:0000256" key="2">
    <source>
        <dbReference type="ARBA" id="ARBA00023157"/>
    </source>
</evidence>